<dbReference type="EMBL" id="JBJKBG010000007">
    <property type="protein sequence ID" value="KAL3730876.1"/>
    <property type="molecule type" value="Genomic_DNA"/>
</dbReference>
<organism evidence="2 3">
    <name type="scientific">Eucalyptus globulus</name>
    <name type="common">Tasmanian blue gum</name>
    <dbReference type="NCBI Taxonomy" id="34317"/>
    <lineage>
        <taxon>Eukaryota</taxon>
        <taxon>Viridiplantae</taxon>
        <taxon>Streptophyta</taxon>
        <taxon>Embryophyta</taxon>
        <taxon>Tracheophyta</taxon>
        <taxon>Spermatophyta</taxon>
        <taxon>Magnoliopsida</taxon>
        <taxon>eudicotyledons</taxon>
        <taxon>Gunneridae</taxon>
        <taxon>Pentapetalae</taxon>
        <taxon>rosids</taxon>
        <taxon>malvids</taxon>
        <taxon>Myrtales</taxon>
        <taxon>Myrtaceae</taxon>
        <taxon>Myrtoideae</taxon>
        <taxon>Eucalypteae</taxon>
        <taxon>Eucalyptus</taxon>
    </lineage>
</organism>
<protein>
    <submittedName>
        <fullName evidence="2">Uncharacterized protein</fullName>
    </submittedName>
</protein>
<feature type="region of interest" description="Disordered" evidence="1">
    <location>
        <begin position="98"/>
        <end position="128"/>
    </location>
</feature>
<reference evidence="2 3" key="1">
    <citation type="submission" date="2024-11" db="EMBL/GenBank/DDBJ databases">
        <title>Chromosome-level genome assembly of Eucalyptus globulus Labill. provides insights into its genome evolution.</title>
        <authorList>
            <person name="Li X."/>
        </authorList>
    </citation>
    <scope>NUCLEOTIDE SEQUENCE [LARGE SCALE GENOMIC DNA]</scope>
    <source>
        <strain evidence="2">CL2024</strain>
        <tissue evidence="2">Fresh tender leaves</tissue>
    </source>
</reference>
<comment type="caution">
    <text evidence="2">The sequence shown here is derived from an EMBL/GenBank/DDBJ whole genome shotgun (WGS) entry which is preliminary data.</text>
</comment>
<dbReference type="AlphaFoldDB" id="A0ABD3JSI9"/>
<dbReference type="Proteomes" id="UP001634007">
    <property type="component" value="Unassembled WGS sequence"/>
</dbReference>
<accession>A0ABD3JSI9</accession>
<evidence type="ECO:0000313" key="3">
    <source>
        <dbReference type="Proteomes" id="UP001634007"/>
    </source>
</evidence>
<name>A0ABD3JSI9_EUCGL</name>
<gene>
    <name evidence="2" type="ORF">ACJRO7_027838</name>
</gene>
<evidence type="ECO:0000313" key="2">
    <source>
        <dbReference type="EMBL" id="KAL3730876.1"/>
    </source>
</evidence>
<keyword evidence="3" id="KW-1185">Reference proteome</keyword>
<evidence type="ECO:0000256" key="1">
    <source>
        <dbReference type="SAM" id="MobiDB-lite"/>
    </source>
</evidence>
<proteinExistence type="predicted"/>
<feature type="compositionally biased region" description="Polar residues" evidence="1">
    <location>
        <begin position="115"/>
        <end position="128"/>
    </location>
</feature>
<sequence length="128" mass="13782">MEDASASATEWVSKVWALGLRSLTQWKKSSERTGSFRILSRTCVVRRGVSPALSGSSLSQSECTRWLCATLTKSRSRPLGSGIVRWGTGIGGSRIDEVGISSSGSVDRGIRPWTDQESGTSSSRSKWG</sequence>